<evidence type="ECO:0000256" key="5">
    <source>
        <dbReference type="ARBA" id="ARBA00047761"/>
    </source>
</evidence>
<dbReference type="eggNOG" id="KOG0323">
    <property type="taxonomic scope" value="Eukaryota"/>
</dbReference>
<evidence type="ECO:0000256" key="3">
    <source>
        <dbReference type="ARBA" id="ARBA00022801"/>
    </source>
</evidence>
<keyword evidence="10" id="KW-1185">Reference proteome</keyword>
<dbReference type="GeneID" id="5882042"/>
<evidence type="ECO:0000256" key="6">
    <source>
        <dbReference type="ARBA" id="ARBA00048336"/>
    </source>
</evidence>
<feature type="domain" description="FCP1 homology" evidence="8">
    <location>
        <begin position="57"/>
        <end position="247"/>
    </location>
</feature>
<dbReference type="PANTHER" id="PTHR23081:SF36">
    <property type="entry name" value="RNA POLYMERASE II SUBUNIT A C-TERMINAL DOMAIN PHOSPHATASE"/>
    <property type="match status" value="1"/>
</dbReference>
<dbReference type="InterPro" id="IPR036412">
    <property type="entry name" value="HAD-like_sf"/>
</dbReference>
<dbReference type="OrthoDB" id="10249888at2759"/>
<dbReference type="VEuPathDB" id="AmoebaDB:EDI_252110"/>
<dbReference type="Gene3D" id="3.40.50.1000">
    <property type="entry name" value="HAD superfamily/HAD-like"/>
    <property type="match status" value="1"/>
</dbReference>
<dbReference type="PANTHER" id="PTHR23081">
    <property type="entry name" value="RNA POLYMERASE II CTD PHOSPHATASE"/>
    <property type="match status" value="1"/>
</dbReference>
<name>B0EFI2_ENTDS</name>
<dbReference type="InterPro" id="IPR039189">
    <property type="entry name" value="Fcp1"/>
</dbReference>
<dbReference type="EMBL" id="DS549050">
    <property type="protein sequence ID" value="EDR26711.1"/>
    <property type="molecule type" value="Genomic_DNA"/>
</dbReference>
<dbReference type="AlphaFoldDB" id="B0EFI2"/>
<comment type="catalytic activity">
    <reaction evidence="6">
        <text>O-phospho-L-threonyl-[protein] + H2O = L-threonyl-[protein] + phosphate</text>
        <dbReference type="Rhea" id="RHEA:47004"/>
        <dbReference type="Rhea" id="RHEA-COMP:11060"/>
        <dbReference type="Rhea" id="RHEA-COMP:11605"/>
        <dbReference type="ChEBI" id="CHEBI:15377"/>
        <dbReference type="ChEBI" id="CHEBI:30013"/>
        <dbReference type="ChEBI" id="CHEBI:43474"/>
        <dbReference type="ChEBI" id="CHEBI:61977"/>
        <dbReference type="EC" id="3.1.3.16"/>
    </reaction>
</comment>
<sequence>MSQKDICPHNKINDQNYCVDCYQLIEDVDDYIRTSGGYGITKSYAEEQKRSVSERLLKEKKLSLILDLDGTIVFTNPELCVPLENEEEPITPEQGFYFEIPEQNAKVLIKFRDGIVTFMEKVSKLYDIHVVTLGQKEYAFAIVNAINKLRDTPFITGDLVTAEDCSSVIVCDEKDTNDGLIDREETNERRSVKRSIPTMGKEEMQVIVDDRIDVWDNKNVVQICEYVPSTNQVDTELLRVTEVLQNIYNKFYDEHIEDVKEILHSFRKKILENKNLYFNRPNFSKMENGLLTQMIWKEILRNSVMMGAKIQKFVYLDGPNKTDFIIDAKPMENIIAVKREYLIYSWIFINTLDEKPFEISSESTEYKELSIDCVYDQTKHDSVLDDDPKMKRGLDDESSEDYSSSEDENDPEYLANLELFKQVMGKMKS</sequence>
<proteinExistence type="predicted"/>
<dbReference type="KEGG" id="edi:EDI_252110"/>
<comment type="catalytic activity">
    <reaction evidence="5">
        <text>O-phospho-L-seryl-[protein] + H2O = L-seryl-[protein] + phosphate</text>
        <dbReference type="Rhea" id="RHEA:20629"/>
        <dbReference type="Rhea" id="RHEA-COMP:9863"/>
        <dbReference type="Rhea" id="RHEA-COMP:11604"/>
        <dbReference type="ChEBI" id="CHEBI:15377"/>
        <dbReference type="ChEBI" id="CHEBI:29999"/>
        <dbReference type="ChEBI" id="CHEBI:43474"/>
        <dbReference type="ChEBI" id="CHEBI:83421"/>
        <dbReference type="EC" id="3.1.3.16"/>
    </reaction>
</comment>
<dbReference type="GO" id="GO:0008420">
    <property type="term" value="F:RNA polymerase II CTD heptapeptide repeat phosphatase activity"/>
    <property type="evidence" value="ECO:0007669"/>
    <property type="project" value="InterPro"/>
</dbReference>
<dbReference type="OMA" id="HERWIED"/>
<evidence type="ECO:0000259" key="8">
    <source>
        <dbReference type="PROSITE" id="PS50969"/>
    </source>
</evidence>
<dbReference type="PROSITE" id="PS50969">
    <property type="entry name" value="FCP1"/>
    <property type="match status" value="1"/>
</dbReference>
<organism evidence="10">
    <name type="scientific">Entamoeba dispar (strain ATCC PRA-260 / SAW760)</name>
    <dbReference type="NCBI Taxonomy" id="370354"/>
    <lineage>
        <taxon>Eukaryota</taxon>
        <taxon>Amoebozoa</taxon>
        <taxon>Evosea</taxon>
        <taxon>Archamoebae</taxon>
        <taxon>Mastigamoebida</taxon>
        <taxon>Entamoebidae</taxon>
        <taxon>Entamoeba</taxon>
    </lineage>
</organism>
<gene>
    <name evidence="9" type="ORF">EDI_252110</name>
</gene>
<dbReference type="InterPro" id="IPR023214">
    <property type="entry name" value="HAD_sf"/>
</dbReference>
<evidence type="ECO:0000256" key="7">
    <source>
        <dbReference type="SAM" id="MobiDB-lite"/>
    </source>
</evidence>
<dbReference type="InterPro" id="IPR004274">
    <property type="entry name" value="FCP1_dom"/>
</dbReference>
<dbReference type="Pfam" id="PF03031">
    <property type="entry name" value="NIF"/>
    <property type="match status" value="1"/>
</dbReference>
<evidence type="ECO:0000256" key="4">
    <source>
        <dbReference type="ARBA" id="ARBA00023242"/>
    </source>
</evidence>
<dbReference type="RefSeq" id="XP_001737021.1">
    <property type="nucleotide sequence ID" value="XM_001736969.1"/>
</dbReference>
<feature type="compositionally biased region" description="Acidic residues" evidence="7">
    <location>
        <begin position="396"/>
        <end position="411"/>
    </location>
</feature>
<evidence type="ECO:0000313" key="9">
    <source>
        <dbReference type="EMBL" id="EDR26711.1"/>
    </source>
</evidence>
<dbReference type="SMART" id="SM00577">
    <property type="entry name" value="CPDc"/>
    <property type="match status" value="1"/>
</dbReference>
<feature type="compositionally biased region" description="Basic and acidic residues" evidence="7">
    <location>
        <begin position="382"/>
        <end position="395"/>
    </location>
</feature>
<evidence type="ECO:0000256" key="1">
    <source>
        <dbReference type="ARBA" id="ARBA00004123"/>
    </source>
</evidence>
<dbReference type="EC" id="3.1.3.16" evidence="2"/>
<evidence type="ECO:0000313" key="10">
    <source>
        <dbReference type="Proteomes" id="UP000008076"/>
    </source>
</evidence>
<comment type="subcellular location">
    <subcellularLocation>
        <location evidence="1">Nucleus</location>
    </subcellularLocation>
</comment>
<dbReference type="Proteomes" id="UP000008076">
    <property type="component" value="Unassembled WGS sequence"/>
</dbReference>
<keyword evidence="3 9" id="KW-0378">Hydrolase</keyword>
<dbReference type="SUPFAM" id="SSF56784">
    <property type="entry name" value="HAD-like"/>
    <property type="match status" value="1"/>
</dbReference>
<feature type="region of interest" description="Disordered" evidence="7">
    <location>
        <begin position="382"/>
        <end position="412"/>
    </location>
</feature>
<reference evidence="10" key="1">
    <citation type="submission" date="2007-12" db="EMBL/GenBank/DDBJ databases">
        <title>Annotation of Entamoeba dispar SAW760.</title>
        <authorList>
            <person name="Lorenzi H."/>
            <person name="Inman J."/>
            <person name="Schobel S."/>
            <person name="Amedeo P."/>
            <person name="Caler E."/>
        </authorList>
    </citation>
    <scope>NUCLEOTIDE SEQUENCE [LARGE SCALE GENOMIC DNA]</scope>
    <source>
        <strain evidence="10">ATCC PRA-260 / SAW760</strain>
    </source>
</reference>
<evidence type="ECO:0000256" key="2">
    <source>
        <dbReference type="ARBA" id="ARBA00013081"/>
    </source>
</evidence>
<dbReference type="GO" id="GO:0005634">
    <property type="term" value="C:nucleus"/>
    <property type="evidence" value="ECO:0007669"/>
    <property type="project" value="UniProtKB-SubCell"/>
</dbReference>
<keyword evidence="4" id="KW-0539">Nucleus</keyword>
<accession>B0EFI2</accession>
<protein>
    <recommendedName>
        <fullName evidence="2">protein-serine/threonine phosphatase</fullName>
        <ecNumber evidence="2">3.1.3.16</ecNumber>
    </recommendedName>
</protein>